<gene>
    <name evidence="2" type="ORF">DCG65_05170</name>
</gene>
<evidence type="ECO:0000259" key="1">
    <source>
        <dbReference type="Pfam" id="PF14082"/>
    </source>
</evidence>
<reference evidence="2 3" key="1">
    <citation type="journal article" date="2018" name="Nat. Biotechnol.">
        <title>A standardized bacterial taxonomy based on genome phylogeny substantially revises the tree of life.</title>
        <authorList>
            <person name="Parks D.H."/>
            <person name="Chuvochina M."/>
            <person name="Waite D.W."/>
            <person name="Rinke C."/>
            <person name="Skarshewski A."/>
            <person name="Chaumeil P.A."/>
            <person name="Hugenholtz P."/>
        </authorList>
    </citation>
    <scope>NUCLEOTIDE SEQUENCE [LARGE SCALE GENOMIC DNA]</scope>
    <source>
        <strain evidence="2">UBA8557</strain>
    </source>
</reference>
<dbReference type="EMBL" id="DMBR01000150">
    <property type="protein sequence ID" value="HAE93929.1"/>
    <property type="molecule type" value="Genomic_DNA"/>
</dbReference>
<evidence type="ECO:0000313" key="3">
    <source>
        <dbReference type="Proteomes" id="UP000259173"/>
    </source>
</evidence>
<dbReference type="AlphaFoldDB" id="A0A3B9L0A2"/>
<organism evidence="2 3">
    <name type="scientific">Hyphomonas atlantica</name>
    <dbReference type="NCBI Taxonomy" id="1280948"/>
    <lineage>
        <taxon>Bacteria</taxon>
        <taxon>Pseudomonadati</taxon>
        <taxon>Pseudomonadota</taxon>
        <taxon>Alphaproteobacteria</taxon>
        <taxon>Hyphomonadales</taxon>
        <taxon>Hyphomonadaceae</taxon>
        <taxon>Hyphomonas</taxon>
    </lineage>
</organism>
<sequence length="262" mass="30316">MTPDQLRTDFLALLERKEREQVYQDYIEHNSLLVPREFVQNHGIHCSMVLRKLPFGADFKSDLFYLSKSSDDWNAVFIELEKPQSRFFQNGSNKFHSDFVQALQQINQWKAWFLDDGNQQGFLTGTINAIRVPAVMTRNPTYNKYVLVFGRRNEYAGNDQRRKLIKAQETDDFKIITYDSLVEGLGQKQGLFTAARHNDHIRILSNELVEKEIFAWVDPSLLSVNSVLYAAILAAVPSNIHLTKNGEWIEALGHIAPHLRRH</sequence>
<accession>A0A3B9L0A2</accession>
<protein>
    <submittedName>
        <fullName evidence="2">DUF4263 domain-containing protein</fullName>
    </submittedName>
</protein>
<proteinExistence type="predicted"/>
<feature type="domain" description="Shedu protein SduA C-terminal" evidence="1">
    <location>
        <begin position="18"/>
        <end position="182"/>
    </location>
</feature>
<dbReference type="InterPro" id="IPR025359">
    <property type="entry name" value="SduA_C"/>
</dbReference>
<comment type="caution">
    <text evidence="2">The sequence shown here is derived from an EMBL/GenBank/DDBJ whole genome shotgun (WGS) entry which is preliminary data.</text>
</comment>
<dbReference type="Proteomes" id="UP000259173">
    <property type="component" value="Unassembled WGS sequence"/>
</dbReference>
<evidence type="ECO:0000313" key="2">
    <source>
        <dbReference type="EMBL" id="HAE93929.1"/>
    </source>
</evidence>
<dbReference type="Pfam" id="PF14082">
    <property type="entry name" value="SduA_C"/>
    <property type="match status" value="1"/>
</dbReference>
<name>A0A3B9L0A2_9PROT</name>